<accession>A0A8S2CTT3</accession>
<dbReference type="AlphaFoldDB" id="A0A8S2CTT3"/>
<comment type="caution">
    <text evidence="3">The sequence shown here is derived from an EMBL/GenBank/DDBJ whole genome shotgun (WGS) entry which is preliminary data.</text>
</comment>
<dbReference type="EMBL" id="CAJNOK010000200">
    <property type="protein sequence ID" value="CAF0736491.1"/>
    <property type="molecule type" value="Genomic_DNA"/>
</dbReference>
<protein>
    <submittedName>
        <fullName evidence="3">Uncharacterized protein</fullName>
    </submittedName>
</protein>
<evidence type="ECO:0000313" key="4">
    <source>
        <dbReference type="EMBL" id="CAF3513232.1"/>
    </source>
</evidence>
<feature type="coiled-coil region" evidence="1">
    <location>
        <begin position="145"/>
        <end position="176"/>
    </location>
</feature>
<evidence type="ECO:0000256" key="1">
    <source>
        <dbReference type="SAM" id="Coils"/>
    </source>
</evidence>
<feature type="region of interest" description="Disordered" evidence="2">
    <location>
        <begin position="189"/>
        <end position="210"/>
    </location>
</feature>
<gene>
    <name evidence="3" type="ORF">OVA965_LOCUS1170</name>
    <name evidence="4" type="ORF">TMI583_LOCUS1171</name>
</gene>
<reference evidence="3" key="1">
    <citation type="submission" date="2021-02" db="EMBL/GenBank/DDBJ databases">
        <authorList>
            <person name="Nowell W R."/>
        </authorList>
    </citation>
    <scope>NUCLEOTIDE SEQUENCE</scope>
</reference>
<dbReference type="EMBL" id="CAJOBA010000200">
    <property type="protein sequence ID" value="CAF3513232.1"/>
    <property type="molecule type" value="Genomic_DNA"/>
</dbReference>
<dbReference type="Proteomes" id="UP000682733">
    <property type="component" value="Unassembled WGS sequence"/>
</dbReference>
<dbReference type="Proteomes" id="UP000677228">
    <property type="component" value="Unassembled WGS sequence"/>
</dbReference>
<name>A0A8S2CTT3_9BILA</name>
<keyword evidence="1" id="KW-0175">Coiled coil</keyword>
<proteinExistence type="predicted"/>
<evidence type="ECO:0000256" key="2">
    <source>
        <dbReference type="SAM" id="MobiDB-lite"/>
    </source>
</evidence>
<evidence type="ECO:0000313" key="3">
    <source>
        <dbReference type="EMBL" id="CAF0736491.1"/>
    </source>
</evidence>
<sequence length="210" mass="24551">MLTSFLLKGEMADSLKNVDFLVENIVPSYCKAPNESVCAKCEEGHRTDDCDKAAAQPVYHNCKEPYLTMSDRCPKYKQNEGKIKKPSDEYSPQHQAKQTPLLWLNDQDAFPPLTVNKQQQHYNQSEPYTIEKVFERLLDVIDKGFQQLTKQLKKEINSYKREQQQQKQELAEEDEVTTQKNTNSMLFVQQHKQNKKNRRLKLTPTLKSIR</sequence>
<evidence type="ECO:0000313" key="5">
    <source>
        <dbReference type="Proteomes" id="UP000677228"/>
    </source>
</evidence>
<feature type="compositionally biased region" description="Basic residues" evidence="2">
    <location>
        <begin position="192"/>
        <end position="201"/>
    </location>
</feature>
<organism evidence="3 5">
    <name type="scientific">Didymodactylos carnosus</name>
    <dbReference type="NCBI Taxonomy" id="1234261"/>
    <lineage>
        <taxon>Eukaryota</taxon>
        <taxon>Metazoa</taxon>
        <taxon>Spiralia</taxon>
        <taxon>Gnathifera</taxon>
        <taxon>Rotifera</taxon>
        <taxon>Eurotatoria</taxon>
        <taxon>Bdelloidea</taxon>
        <taxon>Philodinida</taxon>
        <taxon>Philodinidae</taxon>
        <taxon>Didymodactylos</taxon>
    </lineage>
</organism>